<evidence type="ECO:0000313" key="6">
    <source>
        <dbReference type="EMBL" id="MBB3925874.1"/>
    </source>
</evidence>
<organism evidence="6 7">
    <name type="scientific">Sphingobium jiangsuense</name>
    <dbReference type="NCBI Taxonomy" id="870476"/>
    <lineage>
        <taxon>Bacteria</taxon>
        <taxon>Pseudomonadati</taxon>
        <taxon>Pseudomonadota</taxon>
        <taxon>Alphaproteobacteria</taxon>
        <taxon>Sphingomonadales</taxon>
        <taxon>Sphingomonadaceae</taxon>
        <taxon>Sphingobium</taxon>
    </lineage>
</organism>
<dbReference type="InterPro" id="IPR050315">
    <property type="entry name" value="FAD-oxidoreductase_2"/>
</dbReference>
<comment type="caution">
    <text evidence="6">The sequence shown here is derived from an EMBL/GenBank/DDBJ whole genome shotgun (WGS) entry which is preliminary data.</text>
</comment>
<dbReference type="EMBL" id="JACIDT010000004">
    <property type="protein sequence ID" value="MBB3925874.1"/>
    <property type="molecule type" value="Genomic_DNA"/>
</dbReference>
<dbReference type="SUPFAM" id="SSF51905">
    <property type="entry name" value="FAD/NAD(P)-binding domain"/>
    <property type="match status" value="1"/>
</dbReference>
<evidence type="ECO:0000256" key="4">
    <source>
        <dbReference type="ARBA" id="ARBA00023002"/>
    </source>
</evidence>
<gene>
    <name evidence="6" type="ORF">GGR43_001589</name>
</gene>
<protein>
    <submittedName>
        <fullName evidence="6">3-oxosteroid 1-dehydrogenase</fullName>
        <ecNumber evidence="6">1.3.99.4</ecNumber>
    </submittedName>
</protein>
<dbReference type="AlphaFoldDB" id="A0A7W6FQC5"/>
<accession>A0A7W6FQC5</accession>
<comment type="cofactor">
    <cofactor evidence="1">
        <name>FAD</name>
        <dbReference type="ChEBI" id="CHEBI:57692"/>
    </cofactor>
</comment>
<dbReference type="InterPro" id="IPR027477">
    <property type="entry name" value="Succ_DH/fumarate_Rdtase_cat_sf"/>
</dbReference>
<dbReference type="InterPro" id="IPR036188">
    <property type="entry name" value="FAD/NAD-bd_sf"/>
</dbReference>
<keyword evidence="4 6" id="KW-0560">Oxidoreductase</keyword>
<evidence type="ECO:0000313" key="7">
    <source>
        <dbReference type="Proteomes" id="UP000571950"/>
    </source>
</evidence>
<name>A0A7W6FQC5_9SPHN</name>
<dbReference type="Proteomes" id="UP000571950">
    <property type="component" value="Unassembled WGS sequence"/>
</dbReference>
<reference evidence="6 7" key="1">
    <citation type="submission" date="2020-08" db="EMBL/GenBank/DDBJ databases">
        <title>Genomic Encyclopedia of Type Strains, Phase IV (KMG-IV): sequencing the most valuable type-strain genomes for metagenomic binning, comparative biology and taxonomic classification.</title>
        <authorList>
            <person name="Goeker M."/>
        </authorList>
    </citation>
    <scope>NUCLEOTIDE SEQUENCE [LARGE SCALE GENOMIC DNA]</scope>
    <source>
        <strain evidence="6 7">DSM 26189</strain>
    </source>
</reference>
<feature type="domain" description="FAD-dependent oxidoreductase 2 FAD-binding" evidence="5">
    <location>
        <begin position="11"/>
        <end position="533"/>
    </location>
</feature>
<dbReference type="EC" id="1.3.99.4" evidence="6"/>
<dbReference type="GO" id="GO:0047571">
    <property type="term" value="F:3-oxosteroid 1-dehydrogenase activity"/>
    <property type="evidence" value="ECO:0007669"/>
    <property type="project" value="UniProtKB-EC"/>
</dbReference>
<dbReference type="Gene3D" id="3.50.50.60">
    <property type="entry name" value="FAD/NAD(P)-binding domain"/>
    <property type="match status" value="2"/>
</dbReference>
<dbReference type="GO" id="GO:0008202">
    <property type="term" value="P:steroid metabolic process"/>
    <property type="evidence" value="ECO:0007669"/>
    <property type="project" value="UniProtKB-ARBA"/>
</dbReference>
<evidence type="ECO:0000256" key="2">
    <source>
        <dbReference type="ARBA" id="ARBA00022630"/>
    </source>
</evidence>
<evidence type="ECO:0000259" key="5">
    <source>
        <dbReference type="Pfam" id="PF00890"/>
    </source>
</evidence>
<dbReference type="PANTHER" id="PTHR43400">
    <property type="entry name" value="FUMARATE REDUCTASE"/>
    <property type="match status" value="1"/>
</dbReference>
<dbReference type="Pfam" id="PF00890">
    <property type="entry name" value="FAD_binding_2"/>
    <property type="match status" value="1"/>
</dbReference>
<dbReference type="PANTHER" id="PTHR43400:SF10">
    <property type="entry name" value="3-OXOSTEROID 1-DEHYDROGENASE"/>
    <property type="match status" value="1"/>
</dbReference>
<dbReference type="RefSeq" id="WP_188071415.1">
    <property type="nucleotide sequence ID" value="NZ_BSPS01000001.1"/>
</dbReference>
<evidence type="ECO:0000256" key="3">
    <source>
        <dbReference type="ARBA" id="ARBA00022827"/>
    </source>
</evidence>
<dbReference type="NCBIfam" id="NF009478">
    <property type="entry name" value="PRK12844.1"/>
    <property type="match status" value="1"/>
</dbReference>
<keyword evidence="3" id="KW-0274">FAD</keyword>
<keyword evidence="7" id="KW-1185">Reference proteome</keyword>
<keyword evidence="2" id="KW-0285">Flavoprotein</keyword>
<evidence type="ECO:0000256" key="1">
    <source>
        <dbReference type="ARBA" id="ARBA00001974"/>
    </source>
</evidence>
<dbReference type="InterPro" id="IPR003953">
    <property type="entry name" value="FAD-dep_OxRdtase_2_FAD-bd"/>
</dbReference>
<dbReference type="Gene3D" id="3.90.700.10">
    <property type="entry name" value="Succinate dehydrogenase/fumarate reductase flavoprotein, catalytic domain"/>
    <property type="match status" value="1"/>
</dbReference>
<dbReference type="SUPFAM" id="SSF56425">
    <property type="entry name" value="Succinate dehydrogenase/fumarate reductase flavoprotein, catalytic domain"/>
    <property type="match status" value="1"/>
</dbReference>
<sequence length="552" mass="60402">MDEAKFDEVADFVIVGSGGGSMAAALYLDSIGRKPLILEKTDKFGGSTAMSGGILWVPNNHLLARDGIADSHEAGRTYMDATIGDDAGPGATPERKEAYLRNGPVMVKWLEERGMKWLRTEGWADYYDDRPGGCTRSRSVGAPMLDAREMGPLFDKLRLGPMVMPLPTDKARDITLATRTPRGMWEGIKLLWRMRQVKKRGKPMLSFGGSLQGRMLMLADKAGIDMRTNHGIVDLIEEDGRIVGVVCEHEGRQLRIGARDGVLINAGGFSRNAEMRKKYGPQPSNVEWTNANPGDTGEMIQIAEKHGAALDLMDQAWWVPGTIPPELKGVYPFMHNTDISKPHCIIVNRQGRRILNESGSYMENGQRLYQNDVPAYVILDSRHRKRYAWGVQPPGKTPREWFDSGFLKTAGTIEELAVKAGIDPAGLKAEVEKFNGYCETGKDLDFNRGGRGYDNWFGDPTHKPNPNLGKIEKPPFYAMELIPGDVGTSGGIVTDEYARALRPDGSVIPGLYATGNSTASVMGRCYPAAGASIGASFIFAWIAAHHATGGES</sequence>
<proteinExistence type="predicted"/>